<evidence type="ECO:0000259" key="1">
    <source>
        <dbReference type="PROSITE" id="PS51186"/>
    </source>
</evidence>
<reference evidence="2 3" key="1">
    <citation type="journal article" date="2016" name="Nat. Commun.">
        <title>Thousands of microbial genomes shed light on interconnected biogeochemical processes in an aquifer system.</title>
        <authorList>
            <person name="Anantharaman K."/>
            <person name="Brown C.T."/>
            <person name="Hug L.A."/>
            <person name="Sharon I."/>
            <person name="Castelle C.J."/>
            <person name="Probst A.J."/>
            <person name="Thomas B.C."/>
            <person name="Singh A."/>
            <person name="Wilkins M.J."/>
            <person name="Karaoz U."/>
            <person name="Brodie E.L."/>
            <person name="Williams K.H."/>
            <person name="Hubbard S.S."/>
            <person name="Banfield J.F."/>
        </authorList>
    </citation>
    <scope>NUCLEOTIDE SEQUENCE [LARGE SCALE GENOMIC DNA]</scope>
</reference>
<evidence type="ECO:0000313" key="3">
    <source>
        <dbReference type="Proteomes" id="UP000177390"/>
    </source>
</evidence>
<dbReference type="SUPFAM" id="SSF55729">
    <property type="entry name" value="Acyl-CoA N-acyltransferases (Nat)"/>
    <property type="match status" value="1"/>
</dbReference>
<dbReference type="PANTHER" id="PTHR43415">
    <property type="entry name" value="SPERMIDINE N(1)-ACETYLTRANSFERASE"/>
    <property type="match status" value="1"/>
</dbReference>
<dbReference type="Gene3D" id="3.40.630.30">
    <property type="match status" value="1"/>
</dbReference>
<gene>
    <name evidence="2" type="ORF">A3D09_01530</name>
</gene>
<accession>A0A1F5EX00</accession>
<dbReference type="CDD" id="cd04301">
    <property type="entry name" value="NAT_SF"/>
    <property type="match status" value="1"/>
</dbReference>
<sequence length="175" mass="20109">MKERFFGSRIYFRKLTESDATPEYAAWLNDPEVNLFLETRKATVEELKIYIGSQNRNKNCVFLGVFDRTNDKHVGNVRLEPVDWEKKRATLGIVIGNKEYWGKGIGTEATKLAVDYAFQKLGLDEVELGVISENVRARKTFEKAGFKLVRIERRAMNHDGTLYDKVVMAVKKGDK</sequence>
<dbReference type="Pfam" id="PF13302">
    <property type="entry name" value="Acetyltransf_3"/>
    <property type="match status" value="1"/>
</dbReference>
<dbReference type="InterPro" id="IPR016181">
    <property type="entry name" value="Acyl_CoA_acyltransferase"/>
</dbReference>
<proteinExistence type="predicted"/>
<protein>
    <recommendedName>
        <fullName evidence="1">N-acetyltransferase domain-containing protein</fullName>
    </recommendedName>
</protein>
<name>A0A1F5EX00_9BACT</name>
<dbReference type="Proteomes" id="UP000177390">
    <property type="component" value="Unassembled WGS sequence"/>
</dbReference>
<organism evidence="2 3">
    <name type="scientific">Candidatus Collierbacteria bacterium RIFCSPHIGHO2_02_FULL_49_10</name>
    <dbReference type="NCBI Taxonomy" id="1817723"/>
    <lineage>
        <taxon>Bacteria</taxon>
        <taxon>Candidatus Collieribacteriota</taxon>
    </lineage>
</organism>
<dbReference type="GO" id="GO:0016747">
    <property type="term" value="F:acyltransferase activity, transferring groups other than amino-acyl groups"/>
    <property type="evidence" value="ECO:0007669"/>
    <property type="project" value="InterPro"/>
</dbReference>
<dbReference type="EMBL" id="MFAH01000015">
    <property type="protein sequence ID" value="OGD71826.1"/>
    <property type="molecule type" value="Genomic_DNA"/>
</dbReference>
<dbReference type="PROSITE" id="PS51186">
    <property type="entry name" value="GNAT"/>
    <property type="match status" value="1"/>
</dbReference>
<evidence type="ECO:0000313" key="2">
    <source>
        <dbReference type="EMBL" id="OGD71826.1"/>
    </source>
</evidence>
<dbReference type="AlphaFoldDB" id="A0A1F5EX00"/>
<dbReference type="InterPro" id="IPR000182">
    <property type="entry name" value="GNAT_dom"/>
</dbReference>
<feature type="domain" description="N-acetyltransferase" evidence="1">
    <location>
        <begin position="10"/>
        <end position="173"/>
    </location>
</feature>
<dbReference type="PANTHER" id="PTHR43415:SF3">
    <property type="entry name" value="GNAT-FAMILY ACETYLTRANSFERASE"/>
    <property type="match status" value="1"/>
</dbReference>
<comment type="caution">
    <text evidence="2">The sequence shown here is derived from an EMBL/GenBank/DDBJ whole genome shotgun (WGS) entry which is preliminary data.</text>
</comment>